<proteinExistence type="predicted"/>
<dbReference type="AlphaFoldDB" id="A0A1R4G9L8"/>
<dbReference type="RefSeq" id="WP_327078622.1">
    <property type="nucleotide sequence ID" value="NZ_FUHU01000041.1"/>
</dbReference>
<feature type="transmembrane region" description="Helical" evidence="1">
    <location>
        <begin position="104"/>
        <end position="126"/>
    </location>
</feature>
<keyword evidence="1" id="KW-1133">Transmembrane helix</keyword>
<keyword evidence="3" id="KW-1185">Reference proteome</keyword>
<dbReference type="Proteomes" id="UP000195787">
    <property type="component" value="Unassembled WGS sequence"/>
</dbReference>
<organism evidence="2 3">
    <name type="scientific">Agrococcus casei LMG 22410</name>
    <dbReference type="NCBI Taxonomy" id="1255656"/>
    <lineage>
        <taxon>Bacteria</taxon>
        <taxon>Bacillati</taxon>
        <taxon>Actinomycetota</taxon>
        <taxon>Actinomycetes</taxon>
        <taxon>Micrococcales</taxon>
        <taxon>Microbacteriaceae</taxon>
        <taxon>Agrococcus</taxon>
    </lineage>
</organism>
<dbReference type="EMBL" id="FUHU01000041">
    <property type="protein sequence ID" value="SJM64858.1"/>
    <property type="molecule type" value="Genomic_DNA"/>
</dbReference>
<name>A0A1R4G9L8_9MICO</name>
<gene>
    <name evidence="2" type="ORF">CZ674_10140</name>
</gene>
<feature type="transmembrane region" description="Helical" evidence="1">
    <location>
        <begin position="146"/>
        <end position="171"/>
    </location>
</feature>
<accession>A0A1R4G9L8</accession>
<evidence type="ECO:0000313" key="3">
    <source>
        <dbReference type="Proteomes" id="UP000195787"/>
    </source>
</evidence>
<feature type="transmembrane region" description="Helical" evidence="1">
    <location>
        <begin position="217"/>
        <end position="241"/>
    </location>
</feature>
<sequence length="256" mass="26048">MTGVIETMLQGPLALALLVALAAGLVSFISPCILPLVPGYLGLLGSLGGSADAGSPGSASSGSSGMGRTVAGVALFVLGFTLVFVVMNAVVGGVGSFFIQYRDIVLRVLGVVLIAAGLVFVGRVSFLQQIWKPKVSAASGMWTAPLIGAAFAIGWTPCAGPVLAAIGTLSITSGSAWQGALFGLMYGLGLGIPFMLMALGFGWAAKSASWLKRHMRLINIAGGVALIAIGLAMVTGLWMLLMDHLAIWIGSVTTIL</sequence>
<feature type="transmembrane region" description="Helical" evidence="1">
    <location>
        <begin position="73"/>
        <end position="98"/>
    </location>
</feature>
<evidence type="ECO:0000313" key="2">
    <source>
        <dbReference type="EMBL" id="SJM64858.1"/>
    </source>
</evidence>
<dbReference type="InterPro" id="IPR051790">
    <property type="entry name" value="Cytochrome_c-biogenesis_DsbD"/>
</dbReference>
<dbReference type="GeneID" id="303173571"/>
<feature type="transmembrane region" description="Helical" evidence="1">
    <location>
        <begin position="183"/>
        <end position="205"/>
    </location>
</feature>
<protein>
    <submittedName>
        <fullName evidence="2">Cytochrome c-type biogenesis protein CcdA (DsbD analog)</fullName>
    </submittedName>
</protein>
<dbReference type="PANTHER" id="PTHR31272:SF4">
    <property type="entry name" value="CYTOCHROME C-TYPE BIOGENESIS PROTEIN HI_1454-RELATED"/>
    <property type="match status" value="1"/>
</dbReference>
<feature type="transmembrane region" description="Helical" evidence="1">
    <location>
        <begin position="12"/>
        <end position="37"/>
    </location>
</feature>
<reference evidence="2 3" key="1">
    <citation type="submission" date="2017-02" db="EMBL/GenBank/DDBJ databases">
        <authorList>
            <person name="Peterson S.W."/>
        </authorList>
    </citation>
    <scope>NUCLEOTIDE SEQUENCE [LARGE SCALE GENOMIC DNA]</scope>
    <source>
        <strain evidence="2 3">LMG 22410</strain>
    </source>
</reference>
<keyword evidence="1" id="KW-0812">Transmembrane</keyword>
<dbReference type="PANTHER" id="PTHR31272">
    <property type="entry name" value="CYTOCHROME C-TYPE BIOGENESIS PROTEIN HI_1454-RELATED"/>
    <property type="match status" value="1"/>
</dbReference>
<keyword evidence="1" id="KW-0472">Membrane</keyword>
<evidence type="ECO:0000256" key="1">
    <source>
        <dbReference type="SAM" id="Phobius"/>
    </source>
</evidence>